<comment type="caution">
    <text evidence="4">The sequence shown here is derived from an EMBL/GenBank/DDBJ whole genome shotgun (WGS) entry which is preliminary data.</text>
</comment>
<dbReference type="HAMAP" id="MF_00528">
    <property type="entry name" value="Maf"/>
    <property type="match status" value="1"/>
</dbReference>
<dbReference type="NCBIfam" id="TIGR00172">
    <property type="entry name" value="maf"/>
    <property type="match status" value="1"/>
</dbReference>
<keyword evidence="3" id="KW-0963">Cytoplasm</keyword>
<dbReference type="PIRSF" id="PIRSF006305">
    <property type="entry name" value="Maf"/>
    <property type="match status" value="1"/>
</dbReference>
<name>A0A852XB09_9MICO</name>
<comment type="catalytic activity">
    <reaction evidence="3">
        <text>a ribonucleoside 5'-triphosphate + H2O = a ribonucleoside 5'-phosphate + diphosphate + H(+)</text>
        <dbReference type="Rhea" id="RHEA:23996"/>
        <dbReference type="ChEBI" id="CHEBI:15377"/>
        <dbReference type="ChEBI" id="CHEBI:15378"/>
        <dbReference type="ChEBI" id="CHEBI:33019"/>
        <dbReference type="ChEBI" id="CHEBI:58043"/>
        <dbReference type="ChEBI" id="CHEBI:61557"/>
        <dbReference type="EC" id="3.6.1.9"/>
    </reaction>
</comment>
<dbReference type="SUPFAM" id="SSF52972">
    <property type="entry name" value="ITPase-like"/>
    <property type="match status" value="1"/>
</dbReference>
<evidence type="ECO:0000256" key="3">
    <source>
        <dbReference type="HAMAP-Rule" id="MF_00528"/>
    </source>
</evidence>
<gene>
    <name evidence="4" type="ORF">BJY28_000134</name>
</gene>
<dbReference type="PANTHER" id="PTHR43213:SF5">
    <property type="entry name" value="BIFUNCTIONAL DTTP_UTP PYROPHOSPHATASE_METHYLTRANSFERASE PROTEIN-RELATED"/>
    <property type="match status" value="1"/>
</dbReference>
<dbReference type="Gene3D" id="3.90.950.10">
    <property type="match status" value="1"/>
</dbReference>
<comment type="subcellular location">
    <subcellularLocation>
        <location evidence="3">Cytoplasm</location>
    </subcellularLocation>
</comment>
<keyword evidence="3" id="KW-0546">Nucleotide metabolism</keyword>
<protein>
    <recommendedName>
        <fullName evidence="3">Nucleoside triphosphate pyrophosphatase</fullName>
        <ecNumber evidence="3">3.6.1.9</ecNumber>
    </recommendedName>
    <alternativeName>
        <fullName evidence="3">Nucleotide pyrophosphatase</fullName>
        <shortName evidence="3">Nucleotide PPase</shortName>
    </alternativeName>
</protein>
<dbReference type="EC" id="3.6.1.9" evidence="3"/>
<reference evidence="4 5" key="1">
    <citation type="submission" date="2020-07" db="EMBL/GenBank/DDBJ databases">
        <title>Sequencing the genomes of 1000 actinobacteria strains.</title>
        <authorList>
            <person name="Klenk H.-P."/>
        </authorList>
    </citation>
    <scope>NUCLEOTIDE SEQUENCE [LARGE SCALE GENOMIC DNA]</scope>
    <source>
        <strain evidence="4 5">DSM 24723</strain>
    </source>
</reference>
<feature type="active site" description="Proton acceptor" evidence="3">
    <location>
        <position position="80"/>
    </location>
</feature>
<dbReference type="RefSeq" id="WP_179461298.1">
    <property type="nucleotide sequence ID" value="NZ_JACBZX010000001.1"/>
</dbReference>
<organism evidence="4 5">
    <name type="scientific">Janibacter alkaliphilus</name>
    <dbReference type="NCBI Taxonomy" id="1069963"/>
    <lineage>
        <taxon>Bacteria</taxon>
        <taxon>Bacillati</taxon>
        <taxon>Actinomycetota</taxon>
        <taxon>Actinomycetes</taxon>
        <taxon>Micrococcales</taxon>
        <taxon>Intrasporangiaceae</taxon>
        <taxon>Janibacter</taxon>
    </lineage>
</organism>
<comment type="similarity">
    <text evidence="3">Belongs to the Maf family.</text>
</comment>
<sequence length="207" mass="21531">MPRQLVLASASPARLGLLRAAGIEPGVVVSEVDERAVEDQARREQPELTPAALAQLLAEAKGADVAARLGGDDRLLLAGDSVLEIDGAVHGKPGTAPEATRRWRAMRGRRGVLHSGHRLIDLATGRAVGRPASAAVSFAEISDAEIEGYVATGEPLHVAGGFTLDGLGAPFVTTVEGHPSTVVGLSLPLLRELLAELDVPWWQVAAG</sequence>
<keyword evidence="2 3" id="KW-0378">Hydrolase</keyword>
<comment type="catalytic activity">
    <reaction evidence="3">
        <text>a 2'-deoxyribonucleoside 5'-triphosphate + H2O = a 2'-deoxyribonucleoside 5'-phosphate + diphosphate + H(+)</text>
        <dbReference type="Rhea" id="RHEA:44644"/>
        <dbReference type="ChEBI" id="CHEBI:15377"/>
        <dbReference type="ChEBI" id="CHEBI:15378"/>
        <dbReference type="ChEBI" id="CHEBI:33019"/>
        <dbReference type="ChEBI" id="CHEBI:61560"/>
        <dbReference type="ChEBI" id="CHEBI:65317"/>
        <dbReference type="EC" id="3.6.1.9"/>
    </reaction>
</comment>
<dbReference type="PANTHER" id="PTHR43213">
    <property type="entry name" value="BIFUNCTIONAL DTTP/UTP PYROPHOSPHATASE/METHYLTRANSFERASE PROTEIN-RELATED"/>
    <property type="match status" value="1"/>
</dbReference>
<evidence type="ECO:0000313" key="4">
    <source>
        <dbReference type="EMBL" id="NYG35665.1"/>
    </source>
</evidence>
<dbReference type="InterPro" id="IPR029001">
    <property type="entry name" value="ITPase-like_fam"/>
</dbReference>
<accession>A0A852XB09</accession>
<evidence type="ECO:0000256" key="2">
    <source>
        <dbReference type="ARBA" id="ARBA00022801"/>
    </source>
</evidence>
<dbReference type="AlphaFoldDB" id="A0A852XB09"/>
<dbReference type="EMBL" id="JACBZX010000001">
    <property type="protein sequence ID" value="NYG35665.1"/>
    <property type="molecule type" value="Genomic_DNA"/>
</dbReference>
<comment type="function">
    <text evidence="3">Nucleoside triphosphate pyrophosphatase. May have a dual role in cell division arrest and in preventing the incorporation of modified nucleotides into cellular nucleic acids.</text>
</comment>
<comment type="cofactor">
    <cofactor evidence="1 3">
        <name>a divalent metal cation</name>
        <dbReference type="ChEBI" id="CHEBI:60240"/>
    </cofactor>
</comment>
<keyword evidence="5" id="KW-1185">Reference proteome</keyword>
<comment type="caution">
    <text evidence="3">Lacks conserved residue(s) required for the propagation of feature annotation.</text>
</comment>
<proteinExistence type="inferred from homology"/>
<dbReference type="GO" id="GO:0009117">
    <property type="term" value="P:nucleotide metabolic process"/>
    <property type="evidence" value="ECO:0007669"/>
    <property type="project" value="UniProtKB-KW"/>
</dbReference>
<dbReference type="Pfam" id="PF02545">
    <property type="entry name" value="Maf"/>
    <property type="match status" value="1"/>
</dbReference>
<dbReference type="InterPro" id="IPR003697">
    <property type="entry name" value="Maf-like"/>
</dbReference>
<dbReference type="Proteomes" id="UP000592181">
    <property type="component" value="Unassembled WGS sequence"/>
</dbReference>
<evidence type="ECO:0000256" key="1">
    <source>
        <dbReference type="ARBA" id="ARBA00001968"/>
    </source>
</evidence>
<dbReference type="GO" id="GO:0047429">
    <property type="term" value="F:nucleoside triphosphate diphosphatase activity"/>
    <property type="evidence" value="ECO:0007669"/>
    <property type="project" value="UniProtKB-EC"/>
</dbReference>
<evidence type="ECO:0000313" key="5">
    <source>
        <dbReference type="Proteomes" id="UP000592181"/>
    </source>
</evidence>
<dbReference type="GO" id="GO:0005737">
    <property type="term" value="C:cytoplasm"/>
    <property type="evidence" value="ECO:0007669"/>
    <property type="project" value="UniProtKB-SubCell"/>
</dbReference>